<dbReference type="InterPro" id="IPR050320">
    <property type="entry name" value="N5-glutamine_MTase"/>
</dbReference>
<keyword evidence="1" id="KW-0689">Ribosomal protein</keyword>
<comment type="caution">
    <text evidence="1">The sequence shown here is derived from an EMBL/GenBank/DDBJ whole genome shotgun (WGS) entry which is preliminary data.</text>
</comment>
<reference evidence="1" key="1">
    <citation type="submission" date="2022-05" db="EMBL/GenBank/DDBJ databases">
        <authorList>
            <person name="Pankratov T."/>
        </authorList>
    </citation>
    <scope>NUCLEOTIDE SEQUENCE</scope>
    <source>
        <strain evidence="1">BP6-180914</strain>
    </source>
</reference>
<keyword evidence="1" id="KW-0489">Methyltransferase</keyword>
<dbReference type="Pfam" id="PF06325">
    <property type="entry name" value="PrmA"/>
    <property type="match status" value="1"/>
</dbReference>
<evidence type="ECO:0000313" key="2">
    <source>
        <dbReference type="Proteomes" id="UP001165667"/>
    </source>
</evidence>
<dbReference type="RefSeq" id="WP_282589083.1">
    <property type="nucleotide sequence ID" value="NZ_JAMOIM010000061.1"/>
</dbReference>
<dbReference type="PANTHER" id="PTHR18895:SF74">
    <property type="entry name" value="MTRF1L RELEASE FACTOR GLUTAMINE METHYLTRANSFERASE"/>
    <property type="match status" value="1"/>
</dbReference>
<dbReference type="Proteomes" id="UP001165667">
    <property type="component" value="Unassembled WGS sequence"/>
</dbReference>
<keyword evidence="1" id="KW-0808">Transferase</keyword>
<dbReference type="SUPFAM" id="SSF53335">
    <property type="entry name" value="S-adenosyl-L-methionine-dependent methyltransferases"/>
    <property type="match status" value="1"/>
</dbReference>
<accession>A0AA42CMN1</accession>
<dbReference type="Gene3D" id="3.40.50.150">
    <property type="entry name" value="Vaccinia Virus protein VP39"/>
    <property type="match status" value="1"/>
</dbReference>
<keyword evidence="1" id="KW-0687">Ribonucleoprotein</keyword>
<dbReference type="GO" id="GO:0032259">
    <property type="term" value="P:methylation"/>
    <property type="evidence" value="ECO:0007669"/>
    <property type="project" value="UniProtKB-KW"/>
</dbReference>
<dbReference type="CDD" id="cd02440">
    <property type="entry name" value="AdoMet_MTases"/>
    <property type="match status" value="1"/>
</dbReference>
<dbReference type="EMBL" id="JAMOIM010000061">
    <property type="protein sequence ID" value="MCW6512708.1"/>
    <property type="molecule type" value="Genomic_DNA"/>
</dbReference>
<gene>
    <name evidence="1" type="ORF">M8523_32905</name>
</gene>
<protein>
    <submittedName>
        <fullName evidence="1">50S ribosomal protein L11 methyltransferase</fullName>
    </submittedName>
</protein>
<sequence length="210" mass="23043">MKFAEYIDFKDCRRAADIGTGTGLLAILAAKKGATEVKATDISPLAVRLADLNARMANAIDVIETRQGHFFCDYEGTFDVITANLPQEIIPPAYGSSISTLQSQAIDGGGTGGNTILLDFLEVAPKYMHPHTRLYVIVNTITDYKQTLQKISTSYEATLVWQGITSVKAFVSENIGFFGGLIDRRIVDLVEDEAGNWHAHQFIYQLTLPP</sequence>
<dbReference type="GO" id="GO:0005840">
    <property type="term" value="C:ribosome"/>
    <property type="evidence" value="ECO:0007669"/>
    <property type="project" value="UniProtKB-KW"/>
</dbReference>
<organism evidence="1 2">
    <name type="scientific">Lichenifustis flavocetrariae</name>
    <dbReference type="NCBI Taxonomy" id="2949735"/>
    <lineage>
        <taxon>Bacteria</taxon>
        <taxon>Pseudomonadati</taxon>
        <taxon>Pseudomonadota</taxon>
        <taxon>Alphaproteobacteria</taxon>
        <taxon>Hyphomicrobiales</taxon>
        <taxon>Lichenihabitantaceae</taxon>
        <taxon>Lichenifustis</taxon>
    </lineage>
</organism>
<dbReference type="InterPro" id="IPR029063">
    <property type="entry name" value="SAM-dependent_MTases_sf"/>
</dbReference>
<dbReference type="PANTHER" id="PTHR18895">
    <property type="entry name" value="HEMK METHYLTRANSFERASE"/>
    <property type="match status" value="1"/>
</dbReference>
<name>A0AA42CMN1_9HYPH</name>
<dbReference type="GO" id="GO:0008168">
    <property type="term" value="F:methyltransferase activity"/>
    <property type="evidence" value="ECO:0007669"/>
    <property type="project" value="UniProtKB-KW"/>
</dbReference>
<dbReference type="AlphaFoldDB" id="A0AA42CMN1"/>
<keyword evidence="2" id="KW-1185">Reference proteome</keyword>
<evidence type="ECO:0000313" key="1">
    <source>
        <dbReference type="EMBL" id="MCW6512708.1"/>
    </source>
</evidence>
<proteinExistence type="predicted"/>